<accession>A0A835ZCK2</accession>
<comment type="caution">
    <text evidence="2">The sequence shown here is derived from an EMBL/GenBank/DDBJ whole genome shotgun (WGS) entry which is preliminary data.</text>
</comment>
<dbReference type="AlphaFoldDB" id="A0A835ZCK2"/>
<evidence type="ECO:0000313" key="3">
    <source>
        <dbReference type="Proteomes" id="UP000664859"/>
    </source>
</evidence>
<organism evidence="2 3">
    <name type="scientific">Tribonema minus</name>
    <dbReference type="NCBI Taxonomy" id="303371"/>
    <lineage>
        <taxon>Eukaryota</taxon>
        <taxon>Sar</taxon>
        <taxon>Stramenopiles</taxon>
        <taxon>Ochrophyta</taxon>
        <taxon>PX clade</taxon>
        <taxon>Xanthophyceae</taxon>
        <taxon>Tribonematales</taxon>
        <taxon>Tribonemataceae</taxon>
        <taxon>Tribonema</taxon>
    </lineage>
</organism>
<sequence>MPTTEDLVTGADLKTKLRQANLDKLQLYNKRRKFELVVLEARANADSKMEDTLAKSRTDAEVAVTKARSEGAIKKHNAEADSAVQKHQAEAAAAARKAAVEAEQAVMTIKDEHMIKRRAGEVIIAGIEALTEKIVEKGDVNDLAQLLQLGGLEADNMSRHGFINMMKTKYKTDVGSYFFSQNNNPSPFVLENGSRYVCLNPEWFHQKVTNRLGCADWNCKIPENLTHRVQHTS</sequence>
<protein>
    <submittedName>
        <fullName evidence="2">Uncharacterized protein</fullName>
    </submittedName>
</protein>
<gene>
    <name evidence="2" type="ORF">JKP88DRAFT_285280</name>
</gene>
<keyword evidence="1" id="KW-0175">Coiled coil</keyword>
<dbReference type="EMBL" id="JAFCMP010000021">
    <property type="protein sequence ID" value="KAG5191256.1"/>
    <property type="molecule type" value="Genomic_DNA"/>
</dbReference>
<keyword evidence="3" id="KW-1185">Reference proteome</keyword>
<evidence type="ECO:0000313" key="2">
    <source>
        <dbReference type="EMBL" id="KAG5191256.1"/>
    </source>
</evidence>
<reference evidence="2" key="1">
    <citation type="submission" date="2021-02" db="EMBL/GenBank/DDBJ databases">
        <title>First Annotated Genome of the Yellow-green Alga Tribonema minus.</title>
        <authorList>
            <person name="Mahan K.M."/>
        </authorList>
    </citation>
    <scope>NUCLEOTIDE SEQUENCE</scope>
    <source>
        <strain evidence="2">UTEX B ZZ1240</strain>
    </source>
</reference>
<dbReference type="Proteomes" id="UP000664859">
    <property type="component" value="Unassembled WGS sequence"/>
</dbReference>
<feature type="coiled-coil region" evidence="1">
    <location>
        <begin position="77"/>
        <end position="112"/>
    </location>
</feature>
<proteinExistence type="predicted"/>
<evidence type="ECO:0000256" key="1">
    <source>
        <dbReference type="SAM" id="Coils"/>
    </source>
</evidence>
<name>A0A835ZCK2_9STRA</name>